<dbReference type="InterPro" id="IPR002934">
    <property type="entry name" value="Polymerase_NTP_transf_dom"/>
</dbReference>
<protein>
    <recommendedName>
        <fullName evidence="7">Bifunctional uridylyltransferase/uridylyl-removing enzyme</fullName>
        <shortName evidence="7">UTase/UR</shortName>
    </recommendedName>
    <alternativeName>
        <fullName evidence="7">Bifunctional [protein-PII] modification enzyme</fullName>
    </alternativeName>
    <alternativeName>
        <fullName evidence="7">Bifunctional nitrogen sensor protein</fullName>
    </alternativeName>
    <domain>
        <recommendedName>
            <fullName evidence="7">[Protein-PII] uridylyltransferase</fullName>
            <shortName evidence="7">PII uridylyltransferase</shortName>
            <shortName evidence="7">UTase</shortName>
            <ecNumber evidence="7">2.7.7.59</ecNumber>
        </recommendedName>
    </domain>
    <domain>
        <recommendedName>
            <fullName evidence="7">[Protein-PII]-UMP uridylyl-removing enzyme</fullName>
            <shortName evidence="7">UR</shortName>
            <ecNumber evidence="7">3.1.4.-</ecNumber>
        </recommendedName>
    </domain>
</protein>
<dbReference type="EMBL" id="BAAAME010000002">
    <property type="protein sequence ID" value="GAA1732259.1"/>
    <property type="molecule type" value="Genomic_DNA"/>
</dbReference>
<keyword evidence="2 7" id="KW-0548">Nucleotidyltransferase</keyword>
<dbReference type="PANTHER" id="PTHR47320">
    <property type="entry name" value="BIFUNCTIONAL URIDYLYLTRANSFERASE/URIDYLYL-REMOVING ENZYME"/>
    <property type="match status" value="1"/>
</dbReference>
<dbReference type="EC" id="3.1.4.-" evidence="7"/>
<dbReference type="InterPro" id="IPR010043">
    <property type="entry name" value="UTase/UR"/>
</dbReference>
<dbReference type="CDD" id="cd00077">
    <property type="entry name" value="HDc"/>
    <property type="match status" value="1"/>
</dbReference>
<dbReference type="PROSITE" id="PS51671">
    <property type="entry name" value="ACT"/>
    <property type="match status" value="2"/>
</dbReference>
<keyword evidence="6 7" id="KW-0511">Multifunctional enzyme</keyword>
<dbReference type="SUPFAM" id="SSF109604">
    <property type="entry name" value="HD-domain/PDEase-like"/>
    <property type="match status" value="1"/>
</dbReference>
<dbReference type="InterPro" id="IPR045865">
    <property type="entry name" value="ACT-like_dom_sf"/>
</dbReference>
<dbReference type="HAMAP" id="MF_00277">
    <property type="entry name" value="PII_uridylyl_transf"/>
    <property type="match status" value="1"/>
</dbReference>
<evidence type="ECO:0000256" key="3">
    <source>
        <dbReference type="ARBA" id="ARBA00022737"/>
    </source>
</evidence>
<comment type="activity regulation">
    <text evidence="7">Uridylyltransferase (UTase) activity is inhibited by glutamine, while glutamine activates uridylyl-removing (UR) activity.</text>
</comment>
<keyword evidence="4 7" id="KW-0378">Hydrolase</keyword>
<comment type="caution">
    <text evidence="7">Lacks conserved residue(s) required for the propagation of feature annotation.</text>
</comment>
<dbReference type="PANTHER" id="PTHR47320:SF1">
    <property type="entry name" value="BIFUNCTIONAL URIDYLYLTRANSFERASE_URIDYLYL-REMOVING ENZYME"/>
    <property type="match status" value="1"/>
</dbReference>
<sequence length="762" mass="81642">MPDSGRRADLRAARQDRTLDVDRCVRASYSALVPSGGDARIGSGVAVVAVGGYGRGELTPFGDVDVVLVHDDTVPTTEIDRIAEGLWYPLWDQGLKLDHAVRSASGMREAARSDFKVAMGWLDARTVAGDTGLVLRLRSEVLADWRAGARTTVEEVRLDRSRREQRAGWLAYVAVPDLKESAGGLRDAVVLRGLVATWLVDAPLGEVEALRSELLDVRDVLHAVSGRATDRLDPQLAEDVAVEMGMSRAELQVMVRDAGRRLDHVGRLTWRRLQQTLSLSASRSPRDVGRTVQLVPGVGRDGDEVAGEIVLTAGADASDPVLALRAAAVAARAGLPLSPTTAAALAAAAPVAADAPPWDGPARRALVDLLTAGPGLVDVWHELDVVGLVDHWLPEWADLRLRGSSSPVHRYTIDRHSIETCVQAGAHLRTVDRPDLLAVASLLHDIGKGREGDHSEVGEPMAREIVLRWGFPEADADVVAALVRWHLLLPTVATRRDIEDPATALNVAEIVRTESFLDLLSALSRADGAATSSEARSRWRRGLIDGLVEKVRASLAGEGDADADASYEGWPDQLPFPSLDGVDGVRVEVAEHQGGSLLTIVAPDAAGLLARLAGALALAGIDLHSLRTVTRDGFAVSMWETPRTDVDRQIVADRVRHVLSGGVDLDLRLDRPAKGDDDPRVRLMARANLTATMLEVRALDRRGLIYLVARAVHAAGGSIRSAHVSTFGAEVRDVFYVVDDAGDPLDLTASERVREAVAGALA</sequence>
<evidence type="ECO:0000256" key="6">
    <source>
        <dbReference type="ARBA" id="ARBA00023268"/>
    </source>
</evidence>
<gene>
    <name evidence="7" type="primary">glnD</name>
    <name evidence="10" type="ORF">GCM10009710_11200</name>
</gene>
<comment type="function">
    <text evidence="7">Modifies, by uridylylation and deuridylylation, the PII regulatory proteins (GlnB and homologs), in response to the nitrogen status of the cell that GlnD senses through the glutamine level. Under low glutamine levels, catalyzes the conversion of the PII proteins and UTP to PII-UMP and PPi, while under higher glutamine levels, GlnD hydrolyzes PII-UMP to PII and UMP (deuridylylation). Thus, controls uridylylation state and activity of the PII proteins, and plays an important role in the regulation of nitrogen metabolism.</text>
</comment>
<dbReference type="Proteomes" id="UP001501057">
    <property type="component" value="Unassembled WGS sequence"/>
</dbReference>
<comment type="catalytic activity">
    <reaction evidence="7">
        <text>[protein-PII]-uridylyl-L-tyrosine + H2O = [protein-PII]-L-tyrosine + UMP + H(+)</text>
        <dbReference type="Rhea" id="RHEA:48600"/>
        <dbReference type="Rhea" id="RHEA-COMP:12147"/>
        <dbReference type="Rhea" id="RHEA-COMP:12148"/>
        <dbReference type="ChEBI" id="CHEBI:15377"/>
        <dbReference type="ChEBI" id="CHEBI:15378"/>
        <dbReference type="ChEBI" id="CHEBI:46858"/>
        <dbReference type="ChEBI" id="CHEBI:57865"/>
        <dbReference type="ChEBI" id="CHEBI:90602"/>
    </reaction>
</comment>
<comment type="domain">
    <text evidence="7">Has four distinct domains: an N-terminal nucleotidyltransferase (NT) domain responsible for UTase activity, a central HD domain that encodes UR activity, and two C-terminal ACT domains that seem to have a role in glutamine sensing.</text>
</comment>
<comment type="catalytic activity">
    <reaction evidence="7">
        <text>[protein-PII]-L-tyrosine + UTP = [protein-PII]-uridylyl-L-tyrosine + diphosphate</text>
        <dbReference type="Rhea" id="RHEA:13673"/>
        <dbReference type="Rhea" id="RHEA-COMP:12147"/>
        <dbReference type="Rhea" id="RHEA-COMP:12148"/>
        <dbReference type="ChEBI" id="CHEBI:33019"/>
        <dbReference type="ChEBI" id="CHEBI:46398"/>
        <dbReference type="ChEBI" id="CHEBI:46858"/>
        <dbReference type="ChEBI" id="CHEBI:90602"/>
        <dbReference type="EC" id="2.7.7.59"/>
    </reaction>
</comment>
<dbReference type="SMART" id="SM00471">
    <property type="entry name" value="HDc"/>
    <property type="match status" value="1"/>
</dbReference>
<dbReference type="Pfam" id="PF01966">
    <property type="entry name" value="HD"/>
    <property type="match status" value="1"/>
</dbReference>
<dbReference type="SUPFAM" id="SSF55021">
    <property type="entry name" value="ACT-like"/>
    <property type="match status" value="1"/>
</dbReference>
<dbReference type="PIRSF" id="PIRSF006288">
    <property type="entry name" value="PII_uridyltransf"/>
    <property type="match status" value="1"/>
</dbReference>
<keyword evidence="3" id="KW-0677">Repeat</keyword>
<dbReference type="CDD" id="cd04899">
    <property type="entry name" value="ACT_ACR-UUR-like_2"/>
    <property type="match status" value="1"/>
</dbReference>
<proteinExistence type="inferred from homology"/>
<name>A0ABN2JMG4_9ACTN</name>
<keyword evidence="11" id="KW-1185">Reference proteome</keyword>
<dbReference type="InterPro" id="IPR003607">
    <property type="entry name" value="HD/PDEase_dom"/>
</dbReference>
<organism evidence="10 11">
    <name type="scientific">Aeromicrobium alkaliterrae</name>
    <dbReference type="NCBI Taxonomy" id="302168"/>
    <lineage>
        <taxon>Bacteria</taxon>
        <taxon>Bacillati</taxon>
        <taxon>Actinomycetota</taxon>
        <taxon>Actinomycetes</taxon>
        <taxon>Propionibacteriales</taxon>
        <taxon>Nocardioidaceae</taxon>
        <taxon>Aeromicrobium</taxon>
    </lineage>
</organism>
<comment type="similarity">
    <text evidence="7">Belongs to the GlnD family.</text>
</comment>
<dbReference type="Gene3D" id="1.10.3090.10">
    <property type="entry name" value="cca-adding enzyme, domain 2"/>
    <property type="match status" value="1"/>
</dbReference>
<evidence type="ECO:0000313" key="10">
    <source>
        <dbReference type="EMBL" id="GAA1732259.1"/>
    </source>
</evidence>
<dbReference type="SUPFAM" id="SSF81301">
    <property type="entry name" value="Nucleotidyltransferase"/>
    <property type="match status" value="1"/>
</dbReference>
<feature type="domain" description="HD" evidence="9">
    <location>
        <begin position="413"/>
        <end position="520"/>
    </location>
</feature>
<evidence type="ECO:0000256" key="4">
    <source>
        <dbReference type="ARBA" id="ARBA00022801"/>
    </source>
</evidence>
<dbReference type="InterPro" id="IPR043519">
    <property type="entry name" value="NT_sf"/>
</dbReference>
<feature type="domain" description="ACT" evidence="8">
    <location>
        <begin position="693"/>
        <end position="762"/>
    </location>
</feature>
<keyword evidence="1 7" id="KW-0808">Transferase</keyword>
<dbReference type="EC" id="2.7.7.59" evidence="7"/>
<dbReference type="InterPro" id="IPR002912">
    <property type="entry name" value="ACT_dom"/>
</dbReference>
<dbReference type="Pfam" id="PF01909">
    <property type="entry name" value="NTP_transf_2"/>
    <property type="match status" value="1"/>
</dbReference>
<evidence type="ECO:0000256" key="5">
    <source>
        <dbReference type="ARBA" id="ARBA00022842"/>
    </source>
</evidence>
<evidence type="ECO:0000259" key="8">
    <source>
        <dbReference type="PROSITE" id="PS51671"/>
    </source>
</evidence>
<comment type="cofactor">
    <cofactor evidence="7">
        <name>Mg(2+)</name>
        <dbReference type="ChEBI" id="CHEBI:18420"/>
    </cofactor>
</comment>
<evidence type="ECO:0000259" key="9">
    <source>
        <dbReference type="PROSITE" id="PS51831"/>
    </source>
</evidence>
<dbReference type="RefSeq" id="WP_344198617.1">
    <property type="nucleotide sequence ID" value="NZ_BAAAME010000002.1"/>
</dbReference>
<keyword evidence="5 7" id="KW-0460">Magnesium</keyword>
<evidence type="ECO:0000256" key="2">
    <source>
        <dbReference type="ARBA" id="ARBA00022695"/>
    </source>
</evidence>
<feature type="domain" description="ACT" evidence="8">
    <location>
        <begin position="597"/>
        <end position="672"/>
    </location>
</feature>
<comment type="caution">
    <text evidence="10">The sequence shown here is derived from an EMBL/GenBank/DDBJ whole genome shotgun (WGS) entry which is preliminary data.</text>
</comment>
<dbReference type="InterPro" id="IPR006674">
    <property type="entry name" value="HD_domain"/>
</dbReference>
<dbReference type="PROSITE" id="PS51831">
    <property type="entry name" value="HD"/>
    <property type="match status" value="1"/>
</dbReference>
<evidence type="ECO:0000256" key="7">
    <source>
        <dbReference type="HAMAP-Rule" id="MF_00277"/>
    </source>
</evidence>
<feature type="region of interest" description="Uridylyltransferase" evidence="7">
    <location>
        <begin position="1"/>
        <end position="296"/>
    </location>
</feature>
<reference evidence="10 11" key="1">
    <citation type="journal article" date="2019" name="Int. J. Syst. Evol. Microbiol.">
        <title>The Global Catalogue of Microorganisms (GCM) 10K type strain sequencing project: providing services to taxonomists for standard genome sequencing and annotation.</title>
        <authorList>
            <consortium name="The Broad Institute Genomics Platform"/>
            <consortium name="The Broad Institute Genome Sequencing Center for Infectious Disease"/>
            <person name="Wu L."/>
            <person name="Ma J."/>
        </authorList>
    </citation>
    <scope>NUCLEOTIDE SEQUENCE [LARGE SCALE GENOMIC DNA]</scope>
    <source>
        <strain evidence="10 11">JCM 13518</strain>
    </source>
</reference>
<dbReference type="NCBIfam" id="NF002895">
    <property type="entry name" value="PRK03381.1"/>
    <property type="match status" value="1"/>
</dbReference>
<accession>A0ABN2JMG4</accession>
<evidence type="ECO:0000256" key="1">
    <source>
        <dbReference type="ARBA" id="ARBA00022679"/>
    </source>
</evidence>
<evidence type="ECO:0000313" key="11">
    <source>
        <dbReference type="Proteomes" id="UP001501057"/>
    </source>
</evidence>